<feature type="transmembrane region" description="Helical" evidence="2">
    <location>
        <begin position="358"/>
        <end position="376"/>
    </location>
</feature>
<keyword evidence="2" id="KW-0472">Membrane</keyword>
<dbReference type="Pfam" id="PF01966">
    <property type="entry name" value="HD"/>
    <property type="match status" value="1"/>
</dbReference>
<name>A0A1G9MQT3_9FIRM</name>
<dbReference type="InterPro" id="IPR006675">
    <property type="entry name" value="HDIG_dom"/>
</dbReference>
<feature type="transmembrane region" description="Helical" evidence="2">
    <location>
        <begin position="319"/>
        <end position="346"/>
    </location>
</feature>
<dbReference type="AlphaFoldDB" id="A0A1G9MQT3"/>
<feature type="region of interest" description="Disordered" evidence="1">
    <location>
        <begin position="693"/>
        <end position="718"/>
    </location>
</feature>
<dbReference type="SMART" id="SM00471">
    <property type="entry name" value="HDc"/>
    <property type="match status" value="1"/>
</dbReference>
<dbReference type="InterPro" id="IPR011621">
    <property type="entry name" value="Metal-dep_PHydrolase_7TM_intra"/>
</dbReference>
<dbReference type="NCBIfam" id="TIGR00277">
    <property type="entry name" value="HDIG"/>
    <property type="match status" value="1"/>
</dbReference>
<sequence length="718" mass="78420">MQPNSIFAKPVARRILLGSAFFVLFMIVLSADIIPDKVSFQVGQVSDRDVVAPRTISYVDSIKTKKLEAEVLASVANVYDLDVAVLTKAEENVGAVFQSARSVLADKSLAAGDKRLERLQQVLPVSLPSLSLNGLVSLDEAGLAKAQEHTVTLLRKYFQRGIRDDELNVTRKHIVIETEELGLDQNVEAVVAGLTQQLLKPNYILNVRETDKRKKSALDSIEPVRETIKKGQVVVRRGDVVTVEQIHAMEELGLYKGQLSELRIFGLSIFVLTVIGMLLGYLYKFAYPVYANDLHLVLLGLILLVALLLGKGAHYYSDFAAPIATGALLAAILIDARVGLVVSLALSMLFGVIVDHDLRAVAAALIGSVVGVFSVSKMTHGYSLIKTGLWIAAANFLVIGATGLMQQMDAYPVLMQGLLGIFSGIGAAVITTGLLPYLEHTFNITTPLKLLDLAQSNHPLMQRLLLEAPGTYHHSVLLGNLAEAAADLVGADPVTVRVGACYHDIGKIKRPYFFVENQFGAENPHDKIAPSLSTLIVTAHIKDGVDLCREYRLPPVIIDIVQQHHGTMLVSYFYKRATENEHGDCVIEADFRYEGPRPQSKEAALIMLADACEAAVRSLAKPNVNRIEAMVRKIIRERLHDGQLDECNLTLRDLNTIGDAYIRILSSMFHTRIEYPDAIKELERRKSKNGNCIKQLAGKDDGNAAAGGNSDGGIKKDG</sequence>
<keyword evidence="5" id="KW-1185">Reference proteome</keyword>
<dbReference type="InterPro" id="IPR052722">
    <property type="entry name" value="PgpH_phosphodiesterase"/>
</dbReference>
<feature type="transmembrane region" description="Helical" evidence="2">
    <location>
        <begin position="264"/>
        <end position="282"/>
    </location>
</feature>
<dbReference type="RefSeq" id="WP_245698006.1">
    <property type="nucleotide sequence ID" value="NZ_FNHB01000001.1"/>
</dbReference>
<evidence type="ECO:0000259" key="3">
    <source>
        <dbReference type="SMART" id="SM00471"/>
    </source>
</evidence>
<dbReference type="PANTHER" id="PTHR36442:SF1">
    <property type="entry name" value="CYCLIC-DI-AMP PHOSPHODIESTERASE PGPH"/>
    <property type="match status" value="1"/>
</dbReference>
<evidence type="ECO:0000256" key="2">
    <source>
        <dbReference type="SAM" id="Phobius"/>
    </source>
</evidence>
<dbReference type="InterPro" id="IPR006674">
    <property type="entry name" value="HD_domain"/>
</dbReference>
<protein>
    <recommendedName>
        <fullName evidence="3">HD/PDEase domain-containing protein</fullName>
    </recommendedName>
</protein>
<dbReference type="EMBL" id="FNHB01000001">
    <property type="protein sequence ID" value="SDL76652.1"/>
    <property type="molecule type" value="Genomic_DNA"/>
</dbReference>
<evidence type="ECO:0000256" key="1">
    <source>
        <dbReference type="SAM" id="MobiDB-lite"/>
    </source>
</evidence>
<dbReference type="Pfam" id="PF07697">
    <property type="entry name" value="7TMR-HDED"/>
    <property type="match status" value="1"/>
</dbReference>
<reference evidence="4 5" key="1">
    <citation type="submission" date="2016-10" db="EMBL/GenBank/DDBJ databases">
        <authorList>
            <person name="de Groot N.N."/>
        </authorList>
    </citation>
    <scope>NUCLEOTIDE SEQUENCE [LARGE SCALE GENOMIC DNA]</scope>
    <source>
        <strain evidence="4 5">DSM 1736</strain>
    </source>
</reference>
<dbReference type="PANTHER" id="PTHR36442">
    <property type="entry name" value="CYCLIC-DI-AMP PHOSPHODIESTERASE PGPH"/>
    <property type="match status" value="1"/>
</dbReference>
<keyword evidence="2" id="KW-1133">Transmembrane helix</keyword>
<dbReference type="SUPFAM" id="SSF109604">
    <property type="entry name" value="HD-domain/PDEase-like"/>
    <property type="match status" value="1"/>
</dbReference>
<keyword evidence="2" id="KW-0812">Transmembrane</keyword>
<feature type="domain" description="HD/PDEase" evidence="3">
    <location>
        <begin position="467"/>
        <end position="624"/>
    </location>
</feature>
<feature type="transmembrane region" description="Helical" evidence="2">
    <location>
        <begin position="388"/>
        <end position="405"/>
    </location>
</feature>
<dbReference type="Gene3D" id="1.10.3210.10">
    <property type="entry name" value="Hypothetical protein af1432"/>
    <property type="match status" value="1"/>
</dbReference>
<evidence type="ECO:0000313" key="5">
    <source>
        <dbReference type="Proteomes" id="UP000214880"/>
    </source>
</evidence>
<gene>
    <name evidence="4" type="ORF">SAMN04488502_101773</name>
</gene>
<dbReference type="STRING" id="146817.SAMN04488502_101773"/>
<dbReference type="Proteomes" id="UP000214880">
    <property type="component" value="Unassembled WGS sequence"/>
</dbReference>
<evidence type="ECO:0000313" key="4">
    <source>
        <dbReference type="EMBL" id="SDL76652.1"/>
    </source>
</evidence>
<feature type="transmembrane region" description="Helical" evidence="2">
    <location>
        <begin position="294"/>
        <end position="313"/>
    </location>
</feature>
<dbReference type="InterPro" id="IPR003607">
    <property type="entry name" value="HD/PDEase_dom"/>
</dbReference>
<dbReference type="CDD" id="cd00077">
    <property type="entry name" value="HDc"/>
    <property type="match status" value="1"/>
</dbReference>
<proteinExistence type="predicted"/>
<dbReference type="InterPro" id="IPR011624">
    <property type="entry name" value="Metal-dep_PHydrolase_7TM_extra"/>
</dbReference>
<accession>A0A1G9MQT3</accession>
<dbReference type="Pfam" id="PF07698">
    <property type="entry name" value="7TM-7TMR_HD"/>
    <property type="match status" value="1"/>
</dbReference>
<feature type="transmembrane region" description="Helical" evidence="2">
    <location>
        <begin position="417"/>
        <end position="438"/>
    </location>
</feature>
<organism evidence="4 5">
    <name type="scientific">Dendrosporobacter quercicolus</name>
    <dbReference type="NCBI Taxonomy" id="146817"/>
    <lineage>
        <taxon>Bacteria</taxon>
        <taxon>Bacillati</taxon>
        <taxon>Bacillota</taxon>
        <taxon>Negativicutes</taxon>
        <taxon>Selenomonadales</taxon>
        <taxon>Sporomusaceae</taxon>
        <taxon>Dendrosporobacter</taxon>
    </lineage>
</organism>